<dbReference type="Gene3D" id="3.30.565.10">
    <property type="entry name" value="Histidine kinase-like ATPase, C-terminal domain"/>
    <property type="match status" value="1"/>
</dbReference>
<reference evidence="3" key="1">
    <citation type="submission" date="2016-10" db="EMBL/GenBank/DDBJ databases">
        <authorList>
            <person name="Varghese N."/>
            <person name="Submissions S."/>
        </authorList>
    </citation>
    <scope>NUCLEOTIDE SEQUENCE [LARGE SCALE GENOMIC DNA]</scope>
    <source>
        <strain evidence="3">DSM 45419</strain>
    </source>
</reference>
<dbReference type="STRING" id="1137991.SAMN05660642_04118"/>
<gene>
    <name evidence="2" type="ORF">SAMN05660642_04118</name>
</gene>
<feature type="region of interest" description="Disordered" evidence="1">
    <location>
        <begin position="1"/>
        <end position="22"/>
    </location>
</feature>
<proteinExistence type="predicted"/>
<dbReference type="RefSeq" id="WP_091222813.1">
    <property type="nucleotide sequence ID" value="NZ_FNHE01000012.1"/>
</dbReference>
<sequence>MADPSDASGADLSDVPGADPFDTAGLRRRVLAAWADSPARFREDANAEDDLVRGGYRDRLLVELAQNAADAAARAGVPGRLRLELADDGAGREVLRAANTGAPLDAAGVQGLATLRASAKREQQGSAGRSGGAGGSRPDTVGRSVVSGGPRIETVGRFGVGFAAVLAVTDEPAVHSTTGGVAFSADRTRAEVAGIPALTDEVARRDGAVPVLRLPWPAEGTPPEGFATEVVLPLRAGSRAAVRAALEELEAELLLALPGLAGIDVVLGGAVRSLAVRYADTRVQLTDGDRTTTWRLEQRGGLLPEELLAGRPVEERERRAWSLTWAVPVDDDGRPVPLPLPQRVHAPTPSDEPLTLPARLIAPFPLGPDRRHVLPGPVTDALVAEAAGAYADLVAGLADRVGGDGSVLALVPRVGLAGAELDAALGTAALERLREAAWLPVAGTERDRQPPGRAAVLAEPTEDRVAALTGVLPGLLPAAWAGRVDLPALAALGVRRVGTAEAVEAVRGVARPPAWWARLYAALDGAEREELAALPVPLADGRTAHGPSGVLLPDGGLPVARLGPLGLRVAHPDAVVLPAARRLLERLGARPATAAAVLDDPEVRAAVEASVDAADDGWDPDRDPAAFADAVLALVAAAGPAPGELPWLAELALPDADGGWAPAGELVLPGSRFAAVLADGALGTLDPAVDADPDVLRAVGVLDGFALVSAEDPDDLDVDGAQDWADAVLDRLPADAPAPSWPPLTAVRDLELVADWAGALPLLAELPARAWADVVLDGVPAPGYLRWWLGTHPVLGGRRPDRLRHPDAAELRGLYEPADAAPALLDLLRLPASVDDVLADVDGALDLLHRLGDPRRTVAPAVLRTVHARLAAALDGVDAAPPDRVRVAPDRVVPAAQAVVLDAPWFLPLVDSALVPAGGAPGPVADLLDLPLAGEVVRARVESRPARTLRWADVPGAGLAAARLGVGELSGEVAVHEPLRVGGRVVPWWPGNGVDHVDGTPDALGRALAWGAGAWPLRQALAEAFAHPDRAAALAAEDAVGP</sequence>
<dbReference type="OrthoDB" id="3201966at2"/>
<dbReference type="SUPFAM" id="SSF55874">
    <property type="entry name" value="ATPase domain of HSP90 chaperone/DNA topoisomerase II/histidine kinase"/>
    <property type="match status" value="1"/>
</dbReference>
<accession>A0A1G9YVC8</accession>
<keyword evidence="3" id="KW-1185">Reference proteome</keyword>
<name>A0A1G9YVC8_9ACTN</name>
<dbReference type="Proteomes" id="UP000198680">
    <property type="component" value="Unassembled WGS sequence"/>
</dbReference>
<feature type="region of interest" description="Disordered" evidence="1">
    <location>
        <begin position="116"/>
        <end position="148"/>
    </location>
</feature>
<evidence type="ECO:0000313" key="3">
    <source>
        <dbReference type="Proteomes" id="UP000198680"/>
    </source>
</evidence>
<evidence type="ECO:0000313" key="2">
    <source>
        <dbReference type="EMBL" id="SDN12501.1"/>
    </source>
</evidence>
<evidence type="ECO:0008006" key="4">
    <source>
        <dbReference type="Google" id="ProtNLM"/>
    </source>
</evidence>
<dbReference type="InterPro" id="IPR036890">
    <property type="entry name" value="HATPase_C_sf"/>
</dbReference>
<dbReference type="AlphaFoldDB" id="A0A1G9YVC8"/>
<evidence type="ECO:0000256" key="1">
    <source>
        <dbReference type="SAM" id="MobiDB-lite"/>
    </source>
</evidence>
<protein>
    <recommendedName>
        <fullName evidence="4">Molecular chaperone Hsp90</fullName>
    </recommendedName>
</protein>
<organism evidence="2 3">
    <name type="scientific">Geodermatophilus siccatus</name>
    <dbReference type="NCBI Taxonomy" id="1137991"/>
    <lineage>
        <taxon>Bacteria</taxon>
        <taxon>Bacillati</taxon>
        <taxon>Actinomycetota</taxon>
        <taxon>Actinomycetes</taxon>
        <taxon>Geodermatophilales</taxon>
        <taxon>Geodermatophilaceae</taxon>
        <taxon>Geodermatophilus</taxon>
    </lineage>
</organism>
<dbReference type="EMBL" id="FNHE01000012">
    <property type="protein sequence ID" value="SDN12501.1"/>
    <property type="molecule type" value="Genomic_DNA"/>
</dbReference>